<dbReference type="AlphaFoldDB" id="A0AAD8F9H7"/>
<name>A0AAD8F9H7_BIOPF</name>
<evidence type="ECO:0000256" key="1">
    <source>
        <dbReference type="SAM" id="MobiDB-lite"/>
    </source>
</evidence>
<gene>
    <name evidence="2" type="ORF">Bpfe_014898</name>
</gene>
<evidence type="ECO:0000313" key="2">
    <source>
        <dbReference type="EMBL" id="KAK0055623.1"/>
    </source>
</evidence>
<organism evidence="2 3">
    <name type="scientific">Biomphalaria pfeifferi</name>
    <name type="common">Bloodfluke planorb</name>
    <name type="synonym">Freshwater snail</name>
    <dbReference type="NCBI Taxonomy" id="112525"/>
    <lineage>
        <taxon>Eukaryota</taxon>
        <taxon>Metazoa</taxon>
        <taxon>Spiralia</taxon>
        <taxon>Lophotrochozoa</taxon>
        <taxon>Mollusca</taxon>
        <taxon>Gastropoda</taxon>
        <taxon>Heterobranchia</taxon>
        <taxon>Euthyneura</taxon>
        <taxon>Panpulmonata</taxon>
        <taxon>Hygrophila</taxon>
        <taxon>Lymnaeoidea</taxon>
        <taxon>Planorbidae</taxon>
        <taxon>Biomphalaria</taxon>
    </lineage>
</organism>
<protein>
    <submittedName>
        <fullName evidence="2">Uncharacterized protein</fullName>
    </submittedName>
</protein>
<feature type="compositionally biased region" description="Polar residues" evidence="1">
    <location>
        <begin position="21"/>
        <end position="32"/>
    </location>
</feature>
<reference evidence="2" key="2">
    <citation type="submission" date="2023-04" db="EMBL/GenBank/DDBJ databases">
        <authorList>
            <person name="Bu L."/>
            <person name="Lu L."/>
            <person name="Laidemitt M.R."/>
            <person name="Zhang S.M."/>
            <person name="Mutuku M."/>
            <person name="Mkoji G."/>
            <person name="Steinauer M."/>
            <person name="Loker E.S."/>
        </authorList>
    </citation>
    <scope>NUCLEOTIDE SEQUENCE</scope>
    <source>
        <strain evidence="2">KasaAsao</strain>
        <tissue evidence="2">Whole Snail</tissue>
    </source>
</reference>
<proteinExistence type="predicted"/>
<comment type="caution">
    <text evidence="2">The sequence shown here is derived from an EMBL/GenBank/DDBJ whole genome shotgun (WGS) entry which is preliminary data.</text>
</comment>
<dbReference type="Proteomes" id="UP001233172">
    <property type="component" value="Unassembled WGS sequence"/>
</dbReference>
<sequence>MSRHLAGKQNRERRRDVKCVHSNQHVTPSGGETEQGKKKSNNKTESKVSQTSPAMEKGANFKYLIDTFEKVESSISILSI</sequence>
<feature type="compositionally biased region" description="Basic and acidic residues" evidence="1">
    <location>
        <begin position="34"/>
        <end position="46"/>
    </location>
</feature>
<dbReference type="EMBL" id="JASAOG010000068">
    <property type="protein sequence ID" value="KAK0055623.1"/>
    <property type="molecule type" value="Genomic_DNA"/>
</dbReference>
<feature type="region of interest" description="Disordered" evidence="1">
    <location>
        <begin position="1"/>
        <end position="56"/>
    </location>
</feature>
<accession>A0AAD8F9H7</accession>
<feature type="non-terminal residue" evidence="2">
    <location>
        <position position="80"/>
    </location>
</feature>
<reference evidence="2" key="1">
    <citation type="journal article" date="2023" name="PLoS Negl. Trop. Dis.">
        <title>A genome sequence for Biomphalaria pfeifferi, the major vector snail for the human-infecting parasite Schistosoma mansoni.</title>
        <authorList>
            <person name="Bu L."/>
            <person name="Lu L."/>
            <person name="Laidemitt M.R."/>
            <person name="Zhang S.M."/>
            <person name="Mutuku M."/>
            <person name="Mkoji G."/>
            <person name="Steinauer M."/>
            <person name="Loker E.S."/>
        </authorList>
    </citation>
    <scope>NUCLEOTIDE SEQUENCE</scope>
    <source>
        <strain evidence="2">KasaAsao</strain>
    </source>
</reference>
<keyword evidence="3" id="KW-1185">Reference proteome</keyword>
<feature type="compositionally biased region" description="Basic and acidic residues" evidence="1">
    <location>
        <begin position="9"/>
        <end position="19"/>
    </location>
</feature>
<evidence type="ECO:0000313" key="3">
    <source>
        <dbReference type="Proteomes" id="UP001233172"/>
    </source>
</evidence>